<keyword evidence="4" id="KW-0547">Nucleotide-binding</keyword>
<keyword evidence="5" id="KW-0611">Plant defense</keyword>
<feature type="domain" description="Disease resistance protein winged helix" evidence="8">
    <location>
        <begin position="469"/>
        <end position="540"/>
    </location>
</feature>
<evidence type="ECO:0000256" key="2">
    <source>
        <dbReference type="ARBA" id="ARBA00022614"/>
    </source>
</evidence>
<dbReference type="InterPro" id="IPR038005">
    <property type="entry name" value="RX-like_CC"/>
</dbReference>
<evidence type="ECO:0000259" key="7">
    <source>
        <dbReference type="Pfam" id="PF18052"/>
    </source>
</evidence>
<dbReference type="AlphaFoldDB" id="A0A6P5H7I6"/>
<evidence type="ECO:0000256" key="4">
    <source>
        <dbReference type="ARBA" id="ARBA00022741"/>
    </source>
</evidence>
<evidence type="ECO:0000259" key="6">
    <source>
        <dbReference type="Pfam" id="PF00931"/>
    </source>
</evidence>
<evidence type="ECO:0000259" key="9">
    <source>
        <dbReference type="Pfam" id="PF23598"/>
    </source>
</evidence>
<organism evidence="10 11">
    <name type="scientific">Ananas comosus</name>
    <name type="common">Pineapple</name>
    <name type="synonym">Ananas ananas</name>
    <dbReference type="NCBI Taxonomy" id="4615"/>
    <lineage>
        <taxon>Eukaryota</taxon>
        <taxon>Viridiplantae</taxon>
        <taxon>Streptophyta</taxon>
        <taxon>Embryophyta</taxon>
        <taxon>Tracheophyta</taxon>
        <taxon>Spermatophyta</taxon>
        <taxon>Magnoliopsida</taxon>
        <taxon>Liliopsida</taxon>
        <taxon>Poales</taxon>
        <taxon>Bromeliaceae</taxon>
        <taxon>Bromelioideae</taxon>
        <taxon>Ananas</taxon>
    </lineage>
</organism>
<dbReference type="InterPro" id="IPR055414">
    <property type="entry name" value="LRR_R13L4/SHOC2-like"/>
</dbReference>
<reference evidence="11" key="2">
    <citation type="submission" date="2025-08" db="UniProtKB">
        <authorList>
            <consortium name="RefSeq"/>
        </authorList>
    </citation>
    <scope>IDENTIFICATION</scope>
    <source>
        <tissue evidence="11">Leaf</tissue>
    </source>
</reference>
<dbReference type="GO" id="GO:0009626">
    <property type="term" value="P:plant-type hypersensitive response"/>
    <property type="evidence" value="ECO:0007669"/>
    <property type="project" value="UniProtKB-ARBA"/>
</dbReference>
<protein>
    <submittedName>
        <fullName evidence="11">Disease resistance protein RPM1-like</fullName>
    </submittedName>
</protein>
<feature type="domain" description="NB-ARC" evidence="6">
    <location>
        <begin position="217"/>
        <end position="380"/>
    </location>
</feature>
<dbReference type="InterPro" id="IPR036388">
    <property type="entry name" value="WH-like_DNA-bd_sf"/>
</dbReference>
<dbReference type="FunFam" id="1.10.10.10:FF:000322">
    <property type="entry name" value="Probable disease resistance protein At1g63360"/>
    <property type="match status" value="1"/>
</dbReference>
<evidence type="ECO:0000256" key="3">
    <source>
        <dbReference type="ARBA" id="ARBA00022737"/>
    </source>
</evidence>
<dbReference type="Gene3D" id="1.10.8.430">
    <property type="entry name" value="Helical domain of apoptotic protease-activating factors"/>
    <property type="match status" value="1"/>
</dbReference>
<dbReference type="InterPro" id="IPR041118">
    <property type="entry name" value="Rx_N"/>
</dbReference>
<evidence type="ECO:0000313" key="11">
    <source>
        <dbReference type="RefSeq" id="XP_020112963.1"/>
    </source>
</evidence>
<dbReference type="GO" id="GO:0042742">
    <property type="term" value="P:defense response to bacterium"/>
    <property type="evidence" value="ECO:0007669"/>
    <property type="project" value="UniProtKB-ARBA"/>
</dbReference>
<dbReference type="Gene3D" id="1.20.5.4130">
    <property type="match status" value="1"/>
</dbReference>
<dbReference type="RefSeq" id="XP_020112963.1">
    <property type="nucleotide sequence ID" value="XM_020257374.1"/>
</dbReference>
<dbReference type="Pfam" id="PF23598">
    <property type="entry name" value="LRR_14"/>
    <property type="match status" value="1"/>
</dbReference>
<comment type="similarity">
    <text evidence="1">Belongs to the disease resistance NB-LRR family.</text>
</comment>
<dbReference type="GO" id="GO:0043531">
    <property type="term" value="F:ADP binding"/>
    <property type="evidence" value="ECO:0007669"/>
    <property type="project" value="InterPro"/>
</dbReference>
<dbReference type="SUPFAM" id="SSF52540">
    <property type="entry name" value="P-loop containing nucleoside triphosphate hydrolases"/>
    <property type="match status" value="1"/>
</dbReference>
<dbReference type="Pfam" id="PF18052">
    <property type="entry name" value="Rx_N"/>
    <property type="match status" value="1"/>
</dbReference>
<dbReference type="FunFam" id="3.40.50.300:FF:001091">
    <property type="entry name" value="Probable disease resistance protein At1g61300"/>
    <property type="match status" value="1"/>
</dbReference>
<keyword evidence="10" id="KW-1185">Reference proteome</keyword>
<dbReference type="InterPro" id="IPR027417">
    <property type="entry name" value="P-loop_NTPase"/>
</dbReference>
<dbReference type="GO" id="GO:0002758">
    <property type="term" value="P:innate immune response-activating signaling pathway"/>
    <property type="evidence" value="ECO:0007669"/>
    <property type="project" value="UniProtKB-ARBA"/>
</dbReference>
<dbReference type="Pfam" id="PF00931">
    <property type="entry name" value="NB-ARC"/>
    <property type="match status" value="1"/>
</dbReference>
<accession>A0A6P5H7I6</accession>
<dbReference type="GeneID" id="109727309"/>
<dbReference type="PRINTS" id="PR00364">
    <property type="entry name" value="DISEASERSIST"/>
</dbReference>
<dbReference type="InterPro" id="IPR044974">
    <property type="entry name" value="Disease_R_plants"/>
</dbReference>
<evidence type="ECO:0000313" key="10">
    <source>
        <dbReference type="Proteomes" id="UP000515123"/>
    </source>
</evidence>
<evidence type="ECO:0000256" key="1">
    <source>
        <dbReference type="ARBA" id="ARBA00008894"/>
    </source>
</evidence>
<dbReference type="Gene3D" id="3.80.10.10">
    <property type="entry name" value="Ribonuclease Inhibitor"/>
    <property type="match status" value="1"/>
</dbReference>
<evidence type="ECO:0000259" key="8">
    <source>
        <dbReference type="Pfam" id="PF23559"/>
    </source>
</evidence>
<evidence type="ECO:0000256" key="5">
    <source>
        <dbReference type="ARBA" id="ARBA00022821"/>
    </source>
</evidence>
<dbReference type="Gene3D" id="3.40.50.300">
    <property type="entry name" value="P-loop containing nucleotide triphosphate hydrolases"/>
    <property type="match status" value="1"/>
</dbReference>
<dbReference type="Pfam" id="PF23559">
    <property type="entry name" value="WHD_DRP"/>
    <property type="match status" value="1"/>
</dbReference>
<gene>
    <name evidence="11" type="primary">LOC109727309</name>
</gene>
<dbReference type="Gene3D" id="1.10.10.10">
    <property type="entry name" value="Winged helix-like DNA-binding domain superfamily/Winged helix DNA-binding domain"/>
    <property type="match status" value="1"/>
</dbReference>
<dbReference type="InterPro" id="IPR058922">
    <property type="entry name" value="WHD_DRP"/>
</dbReference>
<dbReference type="OrthoDB" id="619303at2759"/>
<reference evidence="10" key="1">
    <citation type="journal article" date="2015" name="Nat. Genet.">
        <title>The pineapple genome and the evolution of CAM photosynthesis.</title>
        <authorList>
            <person name="Ming R."/>
            <person name="VanBuren R."/>
            <person name="Wai C.M."/>
            <person name="Tang H."/>
            <person name="Schatz M.C."/>
            <person name="Bowers J.E."/>
            <person name="Lyons E."/>
            <person name="Wang M.L."/>
            <person name="Chen J."/>
            <person name="Biggers E."/>
            <person name="Zhang J."/>
            <person name="Huang L."/>
            <person name="Zhang L."/>
            <person name="Miao W."/>
            <person name="Zhang J."/>
            <person name="Ye Z."/>
            <person name="Miao C."/>
            <person name="Lin Z."/>
            <person name="Wang H."/>
            <person name="Zhou H."/>
            <person name="Yim W.C."/>
            <person name="Priest H.D."/>
            <person name="Zheng C."/>
            <person name="Woodhouse M."/>
            <person name="Edger P.P."/>
            <person name="Guyot R."/>
            <person name="Guo H.B."/>
            <person name="Guo H."/>
            <person name="Zheng G."/>
            <person name="Singh R."/>
            <person name="Sharma A."/>
            <person name="Min X."/>
            <person name="Zheng Y."/>
            <person name="Lee H."/>
            <person name="Gurtowski J."/>
            <person name="Sedlazeck F.J."/>
            <person name="Harkess A."/>
            <person name="McKain M.R."/>
            <person name="Liao Z."/>
            <person name="Fang J."/>
            <person name="Liu J."/>
            <person name="Zhang X."/>
            <person name="Zhang Q."/>
            <person name="Hu W."/>
            <person name="Qin Y."/>
            <person name="Wang K."/>
            <person name="Chen L.Y."/>
            <person name="Shirley N."/>
            <person name="Lin Y.R."/>
            <person name="Liu L.Y."/>
            <person name="Hernandez A.G."/>
            <person name="Wright C.L."/>
            <person name="Bulone V."/>
            <person name="Tuskan G.A."/>
            <person name="Heath K."/>
            <person name="Zee F."/>
            <person name="Moore P.H."/>
            <person name="Sunkar R."/>
            <person name="Leebens-Mack J.H."/>
            <person name="Mockler T."/>
            <person name="Bennetzen J.L."/>
            <person name="Freeling M."/>
            <person name="Sankoff D."/>
            <person name="Paterson A.H."/>
            <person name="Zhu X."/>
            <person name="Yang X."/>
            <person name="Smith J.A."/>
            <person name="Cushman J.C."/>
            <person name="Paull R.E."/>
            <person name="Yu Q."/>
        </authorList>
    </citation>
    <scope>NUCLEOTIDE SEQUENCE [LARGE SCALE GENOMIC DNA]</scope>
    <source>
        <strain evidence="10">cv. F153</strain>
    </source>
</reference>
<dbReference type="Proteomes" id="UP000515123">
    <property type="component" value="Linkage group 22"/>
</dbReference>
<proteinExistence type="inferred from homology"/>
<sequence>MEGALVSYATGTAKAVLPKLAGLLEEEVRLLKGLRGEIQFMKDELESMTAFLIHLSEKRDYDTKKVRTWIKQVRELSYDIEDCIDKFKYRVDAPGRMRSFVRSLLSNCTPTPRMVTARHFIATEIQLLKIRTRDVNERRARYDVTISTSDDKSGAATIYSPEVHREMPGKEKSKSMGIFRFPFSLGTWKRGVERTTSLRTSQPELVGTEVPERGILNLLREQGTQLQAIAIVGSAGSGKSTLGMRAFQSAETAESFQCRASTTVSQTFNIKTILCDLTEQVGPPLPKKDLETKALEDKLRSNLKDKKYLIVLDDIWSISAWKSIQAALPDNNKGSRIIVTTRNKDVANSCCSPYPGSNIYEIKPLSEDDCRELFFRLVFRPNGTCPPELKRISNDIIRKCRGLPLAIVSIASLLASKPSKTRDEWQKILDRFGSELETNPMLESMRHILTLSYNDLPYHLKACALYFGVFPGAGSIRRKRMVRRWIAEGFVSEMVGQSVEDVAEGYFDELVGRSIIQPVEISLDSKVKSYAVHAMMLEVIVSLSIEENFVTIFGGQYMTMMRHNKARRLSLLPGSDDPSMVNTRSLSHVRSLTMFSDSKPPRVIPPLLRLLRVLDLEDCLCIKDAHLKNVYKLYHLKYLGLRNTGVSKLPKQIGELEFLETLDIRRTAIGDLPAGVVYLRSLKHILAGSTSSFLYGDGQSDWCKPVRLPCGVGDMTSLQTLAYVETKENADIGRLTQLRKLGIVSQREEGWEDLNKSLQNLSSCLRSLVLHNVGSKPSLESLKSISASAPSSLQSIDLNGRLGKLPPWISKLEMLSEVTLRNTRLGKDAIGELGKLQSLLYLRLYDGSYNERNLGISEGAFPSLKLLKVVDLVTIKMVKFNEGAAHKLEKLILCLKGTDKQEVDIQGMEYLGSLKEVELLGFDGPVDNVLAKRVTEAAGKHPSHPNIKMPRRGGTKDDQVVIPVTEAIEIDRI</sequence>
<feature type="domain" description="Disease resistance R13L4/SHOC-2-like LRR" evidence="9">
    <location>
        <begin position="588"/>
        <end position="947"/>
    </location>
</feature>
<dbReference type="SUPFAM" id="SSF52047">
    <property type="entry name" value="RNI-like"/>
    <property type="match status" value="1"/>
</dbReference>
<dbReference type="InterPro" id="IPR002182">
    <property type="entry name" value="NB-ARC"/>
</dbReference>
<dbReference type="PANTHER" id="PTHR23155">
    <property type="entry name" value="DISEASE RESISTANCE PROTEIN RP"/>
    <property type="match status" value="1"/>
</dbReference>
<name>A0A6P5H7I6_ANACO</name>
<feature type="domain" description="Disease resistance N-terminal" evidence="7">
    <location>
        <begin position="14"/>
        <end position="95"/>
    </location>
</feature>
<keyword evidence="2" id="KW-0433">Leucine-rich repeat</keyword>
<dbReference type="InterPro" id="IPR032675">
    <property type="entry name" value="LRR_dom_sf"/>
</dbReference>
<dbReference type="InterPro" id="IPR042197">
    <property type="entry name" value="Apaf_helical"/>
</dbReference>
<dbReference type="CDD" id="cd14798">
    <property type="entry name" value="RX-CC_like"/>
    <property type="match status" value="1"/>
</dbReference>
<keyword evidence="3" id="KW-0677">Repeat</keyword>
<dbReference type="PANTHER" id="PTHR23155:SF1205">
    <property type="entry name" value="DISEASE RESISTANCE PROTEIN RPM1"/>
    <property type="match status" value="1"/>
</dbReference>